<evidence type="ECO:0000313" key="3">
    <source>
        <dbReference type="Proteomes" id="UP001597493"/>
    </source>
</evidence>
<dbReference type="Proteomes" id="UP001597493">
    <property type="component" value="Unassembled WGS sequence"/>
</dbReference>
<reference evidence="3" key="1">
    <citation type="journal article" date="2019" name="Int. J. Syst. Evol. Microbiol.">
        <title>The Global Catalogue of Microorganisms (GCM) 10K type strain sequencing project: providing services to taxonomists for standard genome sequencing and annotation.</title>
        <authorList>
            <consortium name="The Broad Institute Genomics Platform"/>
            <consortium name="The Broad Institute Genome Sequencing Center for Infectious Disease"/>
            <person name="Wu L."/>
            <person name="Ma J."/>
        </authorList>
    </citation>
    <scope>NUCLEOTIDE SEQUENCE [LARGE SCALE GENOMIC DNA]</scope>
    <source>
        <strain evidence="3">TISTR 1827</strain>
    </source>
</reference>
<dbReference type="SUPFAM" id="SSF88946">
    <property type="entry name" value="Sigma2 domain of RNA polymerase sigma factors"/>
    <property type="match status" value="1"/>
</dbReference>
<proteinExistence type="predicted"/>
<protein>
    <recommendedName>
        <fullName evidence="4">RNA polymerase sigma-70 region 2 domain-containing protein</fullName>
    </recommendedName>
</protein>
<accession>A0ABW5R459</accession>
<comment type="caution">
    <text evidence="2">The sequence shown here is derived from an EMBL/GenBank/DDBJ whole genome shotgun (WGS) entry which is preliminary data.</text>
</comment>
<evidence type="ECO:0000313" key="2">
    <source>
        <dbReference type="EMBL" id="MFD2663256.1"/>
    </source>
</evidence>
<sequence length="84" mass="9344">MEADQLAAAGIEGDEHALLQRIELDKRKMYGIAYAYLRNETDALEAIQETVCRGQQRHPFKPYGRGKPAVLHDPEGGLQTAAHI</sequence>
<feature type="region of interest" description="Disordered" evidence="1">
    <location>
        <begin position="58"/>
        <end position="84"/>
    </location>
</feature>
<name>A0ABW5R459_9BACL</name>
<dbReference type="RefSeq" id="WP_379278931.1">
    <property type="nucleotide sequence ID" value="NZ_JBHUGT010000043.1"/>
</dbReference>
<evidence type="ECO:0000256" key="1">
    <source>
        <dbReference type="SAM" id="MobiDB-lite"/>
    </source>
</evidence>
<dbReference type="EMBL" id="JBHUMY010000040">
    <property type="protein sequence ID" value="MFD2663256.1"/>
    <property type="molecule type" value="Genomic_DNA"/>
</dbReference>
<dbReference type="InterPro" id="IPR013325">
    <property type="entry name" value="RNA_pol_sigma_r2"/>
</dbReference>
<gene>
    <name evidence="2" type="ORF">ACFSW5_23720</name>
</gene>
<keyword evidence="3" id="KW-1185">Reference proteome</keyword>
<evidence type="ECO:0008006" key="4">
    <source>
        <dbReference type="Google" id="ProtNLM"/>
    </source>
</evidence>
<organism evidence="2 3">
    <name type="scientific">Paenibacillus thailandensis</name>
    <dbReference type="NCBI Taxonomy" id="393250"/>
    <lineage>
        <taxon>Bacteria</taxon>
        <taxon>Bacillati</taxon>
        <taxon>Bacillota</taxon>
        <taxon>Bacilli</taxon>
        <taxon>Bacillales</taxon>
        <taxon>Paenibacillaceae</taxon>
        <taxon>Paenibacillus</taxon>
    </lineage>
</organism>